<accession>A0AAU6SY16</accession>
<feature type="domain" description="Glycosyl transferase family 1" evidence="1">
    <location>
        <begin position="180"/>
        <end position="322"/>
    </location>
</feature>
<reference evidence="2" key="1">
    <citation type="submission" date="2022-03" db="EMBL/GenBank/DDBJ databases">
        <title>Sea Food Isolates.</title>
        <authorList>
            <person name="Li c."/>
        </authorList>
    </citation>
    <scope>NUCLEOTIDE SEQUENCE</scope>
    <source>
        <strain evidence="2">19CA03SA04</strain>
    </source>
</reference>
<dbReference type="GO" id="GO:0016757">
    <property type="term" value="F:glycosyltransferase activity"/>
    <property type="evidence" value="ECO:0007669"/>
    <property type="project" value="InterPro"/>
</dbReference>
<dbReference type="Gene3D" id="3.40.50.2000">
    <property type="entry name" value="Glycogen Phosphorylase B"/>
    <property type="match status" value="1"/>
</dbReference>
<proteinExistence type="predicted"/>
<evidence type="ECO:0000259" key="1">
    <source>
        <dbReference type="Pfam" id="PF00534"/>
    </source>
</evidence>
<evidence type="ECO:0000313" key="2">
    <source>
        <dbReference type="EMBL" id="XAG24771.1"/>
    </source>
</evidence>
<dbReference type="PANTHER" id="PTHR45947:SF3">
    <property type="entry name" value="SULFOQUINOVOSYL TRANSFERASE SQD2"/>
    <property type="match status" value="1"/>
</dbReference>
<gene>
    <name evidence="2" type="ORF">MRM62_00705</name>
</gene>
<dbReference type="AlphaFoldDB" id="A0AAU6SY16"/>
<protein>
    <submittedName>
        <fullName evidence="2">Glycosyltransferase</fullName>
    </submittedName>
</protein>
<sequence length="349" mass="39387">MYDYLIVTHLPAFYKVNLYNEISKKLKIFVVFIANETLEKRSSDFSNINDANFENLVLNNESFQNRNKLASLYNLYKIVSRLKYRKVIVSGWDLPEFWLVAFCSPNVSNCLALESTIIESDISGVKGLTKKLFLSKVTTVFASGNLHTKLLEALNYKGKTIITRGVGIINKPSYATVEKSYQKRFLYIGRLSKEKNTEELIKVFNGLPNHKLNVVGDGIEKKNLELIAKDNIAFHGSVANSEIKNLFKENDLLILPSLSEPWGLVVEEALYFGLPVIVTKNCGSSELVVDKVTGFIVDVSLKDLDKVISSISEYSYIEMCKNINTFSIKEKDIDQVNVYFLGDDGDNAI</sequence>
<dbReference type="CDD" id="cd03801">
    <property type="entry name" value="GT4_PimA-like"/>
    <property type="match status" value="1"/>
</dbReference>
<dbReference type="SUPFAM" id="SSF53756">
    <property type="entry name" value="UDP-Glycosyltransferase/glycogen phosphorylase"/>
    <property type="match status" value="1"/>
</dbReference>
<dbReference type="InterPro" id="IPR050194">
    <property type="entry name" value="Glycosyltransferase_grp1"/>
</dbReference>
<dbReference type="InterPro" id="IPR001296">
    <property type="entry name" value="Glyco_trans_1"/>
</dbReference>
<name>A0AAU6SY16_UNCXX</name>
<organism evidence="2">
    <name type="scientific">bacterium 19CA03SA04</name>
    <dbReference type="NCBI Taxonomy" id="2920698"/>
    <lineage>
        <taxon>Bacteria</taxon>
    </lineage>
</organism>
<dbReference type="PANTHER" id="PTHR45947">
    <property type="entry name" value="SULFOQUINOVOSYL TRANSFERASE SQD2"/>
    <property type="match status" value="1"/>
</dbReference>
<dbReference type="EMBL" id="CP095340">
    <property type="protein sequence ID" value="XAG24771.1"/>
    <property type="molecule type" value="Genomic_DNA"/>
</dbReference>
<dbReference type="Pfam" id="PF00534">
    <property type="entry name" value="Glycos_transf_1"/>
    <property type="match status" value="1"/>
</dbReference>